<dbReference type="InterPro" id="IPR013187">
    <property type="entry name" value="F-box-assoc_dom_typ3"/>
</dbReference>
<name>A0A3P5ZIN6_BRACM</name>
<dbReference type="NCBIfam" id="TIGR01640">
    <property type="entry name" value="F_box_assoc_1"/>
    <property type="match status" value="1"/>
</dbReference>
<dbReference type="Pfam" id="PF08268">
    <property type="entry name" value="FBA_3"/>
    <property type="match status" value="1"/>
</dbReference>
<evidence type="ECO:0000259" key="1">
    <source>
        <dbReference type="Pfam" id="PF08268"/>
    </source>
</evidence>
<dbReference type="PANTHER" id="PTHR31672:SF13">
    <property type="entry name" value="F-BOX PROTEIN CPR30-LIKE"/>
    <property type="match status" value="1"/>
</dbReference>
<dbReference type="InterPro" id="IPR017451">
    <property type="entry name" value="F-box-assoc_interact_dom"/>
</dbReference>
<organism evidence="2">
    <name type="scientific">Brassica campestris</name>
    <name type="common">Field mustard</name>
    <dbReference type="NCBI Taxonomy" id="3711"/>
    <lineage>
        <taxon>Eukaryota</taxon>
        <taxon>Viridiplantae</taxon>
        <taxon>Streptophyta</taxon>
        <taxon>Embryophyta</taxon>
        <taxon>Tracheophyta</taxon>
        <taxon>Spermatophyta</taxon>
        <taxon>Magnoliopsida</taxon>
        <taxon>eudicotyledons</taxon>
        <taxon>Gunneridae</taxon>
        <taxon>Pentapetalae</taxon>
        <taxon>rosids</taxon>
        <taxon>malvids</taxon>
        <taxon>Brassicales</taxon>
        <taxon>Brassicaceae</taxon>
        <taxon>Brassiceae</taxon>
        <taxon>Brassica</taxon>
    </lineage>
</organism>
<dbReference type="PANTHER" id="PTHR31672">
    <property type="entry name" value="BNACNNG10540D PROTEIN"/>
    <property type="match status" value="1"/>
</dbReference>
<evidence type="ECO:0000313" key="2">
    <source>
        <dbReference type="EMBL" id="VDC71988.1"/>
    </source>
</evidence>
<sequence length="170" mass="19227">MELYLLKPGEFNFRHHATVDPPGRNAEHHMLMIASFNGLVCCINQLSDENEEDFQIWICNPSTEQTLLLPQGRPSFWTEPSIGVAYGPDMSEYKIFRIVSDGENGAGLHIECEVYSSSTGAWRIIGCASSSNVCFSYPTQIQSCLCRRKNLLACFFGRSWYNPLRGYGRD</sequence>
<reference evidence="2" key="1">
    <citation type="submission" date="2018-11" db="EMBL/GenBank/DDBJ databases">
        <authorList>
            <consortium name="Genoscope - CEA"/>
            <person name="William W."/>
        </authorList>
    </citation>
    <scope>NUCLEOTIDE SEQUENCE</scope>
</reference>
<protein>
    <recommendedName>
        <fullName evidence="1">F-box associated beta-propeller type 3 domain-containing protein</fullName>
    </recommendedName>
</protein>
<accession>A0A3P5ZIN6</accession>
<dbReference type="EMBL" id="LR031570">
    <property type="protein sequence ID" value="VDC71988.1"/>
    <property type="molecule type" value="Genomic_DNA"/>
</dbReference>
<proteinExistence type="predicted"/>
<dbReference type="InterPro" id="IPR050796">
    <property type="entry name" value="SCF_F-box_component"/>
</dbReference>
<dbReference type="AlphaFoldDB" id="A0A3P5ZIN6"/>
<gene>
    <name evidence="2" type="ORF">BRAA05T21702Z</name>
</gene>
<feature type="domain" description="F-box associated beta-propeller type 3" evidence="1">
    <location>
        <begin position="25"/>
        <end position="130"/>
    </location>
</feature>